<reference evidence="1 2" key="2">
    <citation type="submission" date="2018-11" db="EMBL/GenBank/DDBJ databases">
        <authorList>
            <consortium name="Pathogen Informatics"/>
        </authorList>
    </citation>
    <scope>NUCLEOTIDE SEQUENCE [LARGE SCALE GENOMIC DNA]</scope>
</reference>
<dbReference type="OrthoDB" id="5570127at2759"/>
<dbReference type="EMBL" id="UYRT01014500">
    <property type="protein sequence ID" value="VDK54048.1"/>
    <property type="molecule type" value="Genomic_DNA"/>
</dbReference>
<dbReference type="WBParaSite" id="GPUH_0000627701-mRNA-1">
    <property type="protein sequence ID" value="GPUH_0000627701-mRNA-1"/>
    <property type="gene ID" value="GPUH_0000627701"/>
</dbReference>
<organism evidence="3">
    <name type="scientific">Gongylonema pulchrum</name>
    <dbReference type="NCBI Taxonomy" id="637853"/>
    <lineage>
        <taxon>Eukaryota</taxon>
        <taxon>Metazoa</taxon>
        <taxon>Ecdysozoa</taxon>
        <taxon>Nematoda</taxon>
        <taxon>Chromadorea</taxon>
        <taxon>Rhabditida</taxon>
        <taxon>Spirurina</taxon>
        <taxon>Spiruromorpha</taxon>
        <taxon>Spiruroidea</taxon>
        <taxon>Gongylonematidae</taxon>
        <taxon>Gongylonema</taxon>
    </lineage>
</organism>
<dbReference type="Pfam" id="PF20175">
    <property type="entry name" value="Tra1_central"/>
    <property type="match status" value="1"/>
</dbReference>
<keyword evidence="2" id="KW-1185">Reference proteome</keyword>
<sequence>MIMQSNVYSILADLVHHIREHLSYDYLCCSAYTFTKTMFDPAVTPTVQAMCIKVSMNLIDSFITAERNHAQHPCRDILFNLLANFVRKLKWLARYHIPLIIRQNEHSVVNSSLMVGGDRTRYIFSYHFIP</sequence>
<evidence type="ECO:0000313" key="1">
    <source>
        <dbReference type="EMBL" id="VDK54048.1"/>
    </source>
</evidence>
<accession>A0A183DC27</accession>
<gene>
    <name evidence="1" type="ORF">GPUH_LOCUS6264</name>
</gene>
<proteinExistence type="predicted"/>
<evidence type="ECO:0000313" key="3">
    <source>
        <dbReference type="WBParaSite" id="GPUH_0000627701-mRNA-1"/>
    </source>
</evidence>
<dbReference type="AlphaFoldDB" id="A0A183DC27"/>
<dbReference type="Proteomes" id="UP000271098">
    <property type="component" value="Unassembled WGS sequence"/>
</dbReference>
<reference evidence="3" key="1">
    <citation type="submission" date="2016-06" db="UniProtKB">
        <authorList>
            <consortium name="WormBaseParasite"/>
        </authorList>
    </citation>
    <scope>IDENTIFICATION</scope>
</reference>
<dbReference type="InterPro" id="IPR046807">
    <property type="entry name" value="Tra1_central"/>
</dbReference>
<protein>
    <submittedName>
        <fullName evidence="3">Mediator of RNA polymerase II transcription subunit 23</fullName>
    </submittedName>
</protein>
<evidence type="ECO:0000313" key="2">
    <source>
        <dbReference type="Proteomes" id="UP000271098"/>
    </source>
</evidence>
<name>A0A183DC27_9BILA</name>